<dbReference type="EMBL" id="SSTE01018688">
    <property type="protein sequence ID" value="KAA0038500.1"/>
    <property type="molecule type" value="Genomic_DNA"/>
</dbReference>
<feature type="compositionally biased region" description="Acidic residues" evidence="1">
    <location>
        <begin position="50"/>
        <end position="59"/>
    </location>
</feature>
<protein>
    <submittedName>
        <fullName evidence="2">3-hydroxybenzoate 6-hydroxylase-like</fullName>
    </submittedName>
</protein>
<dbReference type="EMBL" id="SSTD01000141">
    <property type="protein sequence ID" value="TYK31094.1"/>
    <property type="molecule type" value="Genomic_DNA"/>
</dbReference>
<proteinExistence type="predicted"/>
<feature type="compositionally biased region" description="Basic and acidic residues" evidence="1">
    <location>
        <begin position="72"/>
        <end position="81"/>
    </location>
</feature>
<sequence>MRRETKRIVDGRRDRKPKREVGQRCEWWDGQQASGGGNERMRRTKRTNDGEDEGEASDEAETRRRVRTRAAKTSDEGEDKASKRRVAKEKTKEKTKDRRKRRESESIAIGV</sequence>
<dbReference type="AlphaFoldDB" id="A0A5A7T563"/>
<organism evidence="2 4">
    <name type="scientific">Cucumis melo var. makuwa</name>
    <name type="common">Oriental melon</name>
    <dbReference type="NCBI Taxonomy" id="1194695"/>
    <lineage>
        <taxon>Eukaryota</taxon>
        <taxon>Viridiplantae</taxon>
        <taxon>Streptophyta</taxon>
        <taxon>Embryophyta</taxon>
        <taxon>Tracheophyta</taxon>
        <taxon>Spermatophyta</taxon>
        <taxon>Magnoliopsida</taxon>
        <taxon>eudicotyledons</taxon>
        <taxon>Gunneridae</taxon>
        <taxon>Pentapetalae</taxon>
        <taxon>rosids</taxon>
        <taxon>fabids</taxon>
        <taxon>Cucurbitales</taxon>
        <taxon>Cucurbitaceae</taxon>
        <taxon>Benincaseae</taxon>
        <taxon>Cucumis</taxon>
    </lineage>
</organism>
<gene>
    <name evidence="3" type="ORF">E5676_scaffold455G003710</name>
    <name evidence="2" type="ORF">E6C27_scaffold92G00240</name>
</gene>
<reference evidence="4 5" key="1">
    <citation type="submission" date="2019-08" db="EMBL/GenBank/DDBJ databases">
        <title>Draft genome sequences of two oriental melons (Cucumis melo L. var makuwa).</title>
        <authorList>
            <person name="Kwon S.-Y."/>
        </authorList>
    </citation>
    <scope>NUCLEOTIDE SEQUENCE [LARGE SCALE GENOMIC DNA]</scope>
    <source>
        <strain evidence="5">cv. Chang Bougi</strain>
        <strain evidence="4">cv. SW 3</strain>
        <tissue evidence="2">Leaf</tissue>
    </source>
</reference>
<feature type="region of interest" description="Disordered" evidence="1">
    <location>
        <begin position="1"/>
        <end position="111"/>
    </location>
</feature>
<evidence type="ECO:0000313" key="5">
    <source>
        <dbReference type="Proteomes" id="UP000321947"/>
    </source>
</evidence>
<evidence type="ECO:0000313" key="2">
    <source>
        <dbReference type="EMBL" id="KAA0038500.1"/>
    </source>
</evidence>
<dbReference type="Proteomes" id="UP000321947">
    <property type="component" value="Unassembled WGS sequence"/>
</dbReference>
<feature type="compositionally biased region" description="Basic and acidic residues" evidence="1">
    <location>
        <begin position="1"/>
        <end position="27"/>
    </location>
</feature>
<name>A0A5A7T563_CUCMM</name>
<comment type="caution">
    <text evidence="2">The sequence shown here is derived from an EMBL/GenBank/DDBJ whole genome shotgun (WGS) entry which is preliminary data.</text>
</comment>
<evidence type="ECO:0000313" key="4">
    <source>
        <dbReference type="Proteomes" id="UP000321393"/>
    </source>
</evidence>
<accession>A0A5A7T563</accession>
<dbReference type="Proteomes" id="UP000321393">
    <property type="component" value="Unassembled WGS sequence"/>
</dbReference>
<evidence type="ECO:0000256" key="1">
    <source>
        <dbReference type="SAM" id="MobiDB-lite"/>
    </source>
</evidence>
<evidence type="ECO:0000313" key="3">
    <source>
        <dbReference type="EMBL" id="TYK31094.1"/>
    </source>
</evidence>